<dbReference type="EMBL" id="QNUK01000014">
    <property type="protein sequence ID" value="KAF5908300.1"/>
    <property type="molecule type" value="Genomic_DNA"/>
</dbReference>
<feature type="domain" description="EF-hand" evidence="15">
    <location>
        <begin position="83"/>
        <end position="118"/>
    </location>
</feature>
<dbReference type="InterPro" id="IPR005225">
    <property type="entry name" value="Small_GTP-bd"/>
</dbReference>
<feature type="compositionally biased region" description="Basic and acidic residues" evidence="13">
    <location>
        <begin position="1077"/>
        <end position="1093"/>
    </location>
</feature>
<dbReference type="PROSITE" id="PS00018">
    <property type="entry name" value="EF_HAND_1"/>
    <property type="match status" value="1"/>
</dbReference>
<keyword evidence="4" id="KW-0547">Nucleotide-binding</keyword>
<dbReference type="InterPro" id="IPR035979">
    <property type="entry name" value="RBD_domain_sf"/>
</dbReference>
<evidence type="ECO:0000313" key="17">
    <source>
        <dbReference type="Proteomes" id="UP000727407"/>
    </source>
</evidence>
<dbReference type="SMART" id="SM00173">
    <property type="entry name" value="RAS"/>
    <property type="match status" value="1"/>
</dbReference>
<dbReference type="CDD" id="cd00154">
    <property type="entry name" value="Rab"/>
    <property type="match status" value="1"/>
</dbReference>
<comment type="function">
    <text evidence="10">Sequence-specific RNA-binding protein that regulates mRNA cytoplasmic polyadenylation and translation initiation during oocyte maturation and early development. Binds to the cytoplasmic polyadenylation element (CPE), an uridine-rich sequence element (consensus sequence 5'-UUUUUAU-3') within the mRNA 3'-UTR.</text>
</comment>
<dbReference type="GO" id="GO:0005634">
    <property type="term" value="C:nucleus"/>
    <property type="evidence" value="ECO:0007669"/>
    <property type="project" value="TreeGrafter"/>
</dbReference>
<evidence type="ECO:0000256" key="12">
    <source>
        <dbReference type="SAM" id="Coils"/>
    </source>
</evidence>
<keyword evidence="5" id="KW-0106">Calcium</keyword>
<dbReference type="GO" id="GO:0003924">
    <property type="term" value="F:GTPase activity"/>
    <property type="evidence" value="ECO:0007669"/>
    <property type="project" value="InterPro"/>
</dbReference>
<dbReference type="InterPro" id="IPR018247">
    <property type="entry name" value="EF_Hand_1_Ca_BS"/>
</dbReference>
<dbReference type="InterPro" id="IPR027417">
    <property type="entry name" value="P-loop_NTPase"/>
</dbReference>
<dbReference type="InterPro" id="IPR012677">
    <property type="entry name" value="Nucleotide-bd_a/b_plait_sf"/>
</dbReference>
<dbReference type="SMART" id="SM00360">
    <property type="entry name" value="RRM"/>
    <property type="match status" value="2"/>
</dbReference>
<keyword evidence="17" id="KW-1185">Reference proteome</keyword>
<feature type="compositionally biased region" description="Polar residues" evidence="13">
    <location>
        <begin position="1166"/>
        <end position="1175"/>
    </location>
</feature>
<dbReference type="PANTHER" id="PTHR12566:SF9">
    <property type="entry name" value="CYTOPLASMIC POLYADENYLATION ELEMENT-BINDING PROTEIN 1"/>
    <property type="match status" value="1"/>
</dbReference>
<dbReference type="Gene3D" id="1.10.238.10">
    <property type="entry name" value="EF-hand"/>
    <property type="match status" value="1"/>
</dbReference>
<dbReference type="SUPFAM" id="SSF47473">
    <property type="entry name" value="EF-hand"/>
    <property type="match status" value="1"/>
</dbReference>
<dbReference type="CDD" id="cd12725">
    <property type="entry name" value="RRM2_CPEB1"/>
    <property type="match status" value="1"/>
</dbReference>
<name>A0A8J4V1L3_CLAMG</name>
<dbReference type="GO" id="GO:0005737">
    <property type="term" value="C:cytoplasm"/>
    <property type="evidence" value="ECO:0007669"/>
    <property type="project" value="TreeGrafter"/>
</dbReference>
<comment type="caution">
    <text evidence="16">The sequence shown here is derived from an EMBL/GenBank/DDBJ whole genome shotgun (WGS) entry which is preliminary data.</text>
</comment>
<dbReference type="Gene3D" id="3.40.50.300">
    <property type="entry name" value="P-loop containing nucleotide triphosphate hydrolases"/>
    <property type="match status" value="1"/>
</dbReference>
<feature type="coiled-coil region" evidence="12">
    <location>
        <begin position="274"/>
        <end position="358"/>
    </location>
</feature>
<evidence type="ECO:0000256" key="5">
    <source>
        <dbReference type="ARBA" id="ARBA00022837"/>
    </source>
</evidence>
<dbReference type="InterPro" id="IPR034819">
    <property type="entry name" value="CPEB"/>
</dbReference>
<dbReference type="SMART" id="SM00175">
    <property type="entry name" value="RAB"/>
    <property type="match status" value="1"/>
</dbReference>
<feature type="region of interest" description="Disordered" evidence="13">
    <location>
        <begin position="1043"/>
        <end position="1184"/>
    </location>
</feature>
<feature type="compositionally biased region" description="Acidic residues" evidence="13">
    <location>
        <begin position="1108"/>
        <end position="1118"/>
    </location>
</feature>
<evidence type="ECO:0000256" key="11">
    <source>
        <dbReference type="PROSITE-ProRule" id="PRU00176"/>
    </source>
</evidence>
<dbReference type="Pfam" id="PF08477">
    <property type="entry name" value="Roc"/>
    <property type="match status" value="1"/>
</dbReference>
<dbReference type="InterPro" id="IPR034977">
    <property type="entry name" value="CPEB1_RRM1"/>
</dbReference>
<evidence type="ECO:0000259" key="15">
    <source>
        <dbReference type="PROSITE" id="PS50222"/>
    </source>
</evidence>
<dbReference type="PROSITE" id="PS51421">
    <property type="entry name" value="RAS"/>
    <property type="match status" value="1"/>
</dbReference>
<evidence type="ECO:0000256" key="3">
    <source>
        <dbReference type="ARBA" id="ARBA00022737"/>
    </source>
</evidence>
<feature type="non-terminal residue" evidence="16">
    <location>
        <position position="1"/>
    </location>
</feature>
<dbReference type="SMART" id="SM00174">
    <property type="entry name" value="RHO"/>
    <property type="match status" value="1"/>
</dbReference>
<dbReference type="FunFam" id="3.40.50.300:FF:001129">
    <property type="entry name" value="ras-related protein Rab-44 isoform X2"/>
    <property type="match status" value="1"/>
</dbReference>
<dbReference type="InterPro" id="IPR002048">
    <property type="entry name" value="EF_hand_dom"/>
</dbReference>
<dbReference type="InterPro" id="IPR001806">
    <property type="entry name" value="Small_GTPase"/>
</dbReference>
<feature type="compositionally biased region" description="Polar residues" evidence="13">
    <location>
        <begin position="673"/>
        <end position="685"/>
    </location>
</feature>
<gene>
    <name evidence="16" type="ORF">DAT39_002045</name>
</gene>
<dbReference type="PANTHER" id="PTHR12566">
    <property type="entry name" value="CYTOPLASMIC POLYADENYLATION ELEMENT BINDING PROTEIN CPEB"/>
    <property type="match status" value="1"/>
</dbReference>
<dbReference type="PROSITE" id="PS50222">
    <property type="entry name" value="EF_HAND_2"/>
    <property type="match status" value="1"/>
</dbReference>
<evidence type="ECO:0000256" key="8">
    <source>
        <dbReference type="ARBA" id="ARBA00023134"/>
    </source>
</evidence>
<keyword evidence="9" id="KW-0449">Lipoprotein</keyword>
<dbReference type="InterPro" id="IPR032292">
    <property type="entry name" value="CEBP1_N"/>
</dbReference>
<comment type="similarity">
    <text evidence="1">Belongs to the RRM CPEB family.</text>
</comment>
<dbReference type="GO" id="GO:0005509">
    <property type="term" value="F:calcium ion binding"/>
    <property type="evidence" value="ECO:0007669"/>
    <property type="project" value="InterPro"/>
</dbReference>
<evidence type="ECO:0000313" key="16">
    <source>
        <dbReference type="EMBL" id="KAF5908300.1"/>
    </source>
</evidence>
<dbReference type="GO" id="GO:0000900">
    <property type="term" value="F:mRNA regulatory element binding translation repressor activity"/>
    <property type="evidence" value="ECO:0007669"/>
    <property type="project" value="TreeGrafter"/>
</dbReference>
<feature type="coiled-coil region" evidence="12">
    <location>
        <begin position="170"/>
        <end position="226"/>
    </location>
</feature>
<evidence type="ECO:0000256" key="2">
    <source>
        <dbReference type="ARBA" id="ARBA00022723"/>
    </source>
</evidence>
<dbReference type="PROSITE" id="PS51419">
    <property type="entry name" value="RAB"/>
    <property type="match status" value="1"/>
</dbReference>
<feature type="region of interest" description="Disordered" evidence="13">
    <location>
        <begin position="666"/>
        <end position="685"/>
    </location>
</feature>
<evidence type="ECO:0000256" key="4">
    <source>
        <dbReference type="ARBA" id="ARBA00022741"/>
    </source>
</evidence>
<keyword evidence="3" id="KW-0677">Repeat</keyword>
<dbReference type="SUPFAM" id="SSF52540">
    <property type="entry name" value="P-loop containing nucleoside triphosphate hydrolases"/>
    <property type="match status" value="1"/>
</dbReference>
<dbReference type="GO" id="GO:2000766">
    <property type="term" value="P:negative regulation of cytoplasmic translation"/>
    <property type="evidence" value="ECO:0007669"/>
    <property type="project" value="TreeGrafter"/>
</dbReference>
<evidence type="ECO:0000256" key="7">
    <source>
        <dbReference type="ARBA" id="ARBA00022884"/>
    </source>
</evidence>
<evidence type="ECO:0000256" key="10">
    <source>
        <dbReference type="ARBA" id="ARBA00055039"/>
    </source>
</evidence>
<feature type="compositionally biased region" description="Polar residues" evidence="13">
    <location>
        <begin position="1067"/>
        <end position="1076"/>
    </location>
</feature>
<dbReference type="NCBIfam" id="TIGR00231">
    <property type="entry name" value="small_GTP"/>
    <property type="match status" value="1"/>
</dbReference>
<keyword evidence="7 11" id="KW-0694">RNA-binding</keyword>
<feature type="domain" description="RRM" evidence="14">
    <location>
        <begin position="910"/>
        <end position="992"/>
    </location>
</feature>
<dbReference type="Proteomes" id="UP000727407">
    <property type="component" value="Unassembled WGS sequence"/>
</dbReference>
<dbReference type="GO" id="GO:0045202">
    <property type="term" value="C:synapse"/>
    <property type="evidence" value="ECO:0007669"/>
    <property type="project" value="TreeGrafter"/>
</dbReference>
<dbReference type="GO" id="GO:0043005">
    <property type="term" value="C:neuron projection"/>
    <property type="evidence" value="ECO:0007669"/>
    <property type="project" value="TreeGrafter"/>
</dbReference>
<keyword evidence="6" id="KW-0810">Translation regulation</keyword>
<dbReference type="GO" id="GO:0008135">
    <property type="term" value="F:translation factor activity, RNA binding"/>
    <property type="evidence" value="ECO:0007669"/>
    <property type="project" value="TreeGrafter"/>
</dbReference>
<protein>
    <submittedName>
        <fullName evidence="16">EF-hand calcium-binding domain-containing protein 4A-like</fullName>
    </submittedName>
</protein>
<evidence type="ECO:0000256" key="1">
    <source>
        <dbReference type="ARBA" id="ARBA00010347"/>
    </source>
</evidence>
<dbReference type="GO" id="GO:0005525">
    <property type="term" value="F:GTP binding"/>
    <property type="evidence" value="ECO:0007669"/>
    <property type="project" value="UniProtKB-KW"/>
</dbReference>
<dbReference type="Pfam" id="PF16367">
    <property type="entry name" value="RRM_7"/>
    <property type="match status" value="1"/>
</dbReference>
<evidence type="ECO:0000256" key="6">
    <source>
        <dbReference type="ARBA" id="ARBA00022845"/>
    </source>
</evidence>
<keyword evidence="8" id="KW-0342">GTP-binding</keyword>
<dbReference type="PROSITE" id="PS50102">
    <property type="entry name" value="RRM"/>
    <property type="match status" value="2"/>
</dbReference>
<dbReference type="SUPFAM" id="SSF54928">
    <property type="entry name" value="RNA-binding domain, RBD"/>
    <property type="match status" value="1"/>
</dbReference>
<dbReference type="Pfam" id="PF13499">
    <property type="entry name" value="EF-hand_7"/>
    <property type="match status" value="1"/>
</dbReference>
<dbReference type="Gene3D" id="3.30.70.330">
    <property type="match status" value="2"/>
</dbReference>
<keyword evidence="12" id="KW-0175">Coiled coil</keyword>
<feature type="domain" description="RRM" evidence="14">
    <location>
        <begin position="796"/>
        <end position="888"/>
    </location>
</feature>
<organism evidence="16 17">
    <name type="scientific">Clarias magur</name>
    <name type="common">Asian catfish</name>
    <name type="synonym">Macropteronotus magur</name>
    <dbReference type="NCBI Taxonomy" id="1594786"/>
    <lineage>
        <taxon>Eukaryota</taxon>
        <taxon>Metazoa</taxon>
        <taxon>Chordata</taxon>
        <taxon>Craniata</taxon>
        <taxon>Vertebrata</taxon>
        <taxon>Euteleostomi</taxon>
        <taxon>Actinopterygii</taxon>
        <taxon>Neopterygii</taxon>
        <taxon>Teleostei</taxon>
        <taxon>Ostariophysi</taxon>
        <taxon>Siluriformes</taxon>
        <taxon>Clariidae</taxon>
        <taxon>Clarias</taxon>
    </lineage>
</organism>
<evidence type="ECO:0000256" key="13">
    <source>
        <dbReference type="SAM" id="MobiDB-lite"/>
    </source>
</evidence>
<feature type="region of interest" description="Disordered" evidence="13">
    <location>
        <begin position="1"/>
        <end position="49"/>
    </location>
</feature>
<feature type="compositionally biased region" description="Polar residues" evidence="13">
    <location>
        <begin position="1135"/>
        <end position="1148"/>
    </location>
</feature>
<dbReference type="GO" id="GO:0003730">
    <property type="term" value="F:mRNA 3'-UTR binding"/>
    <property type="evidence" value="ECO:0007669"/>
    <property type="project" value="InterPro"/>
</dbReference>
<dbReference type="CDD" id="cd00051">
    <property type="entry name" value="EFh"/>
    <property type="match status" value="1"/>
</dbReference>
<reference evidence="16" key="1">
    <citation type="submission" date="2020-07" db="EMBL/GenBank/DDBJ databases">
        <title>Clarias magur genome sequencing, assembly and annotation.</title>
        <authorList>
            <person name="Kushwaha B."/>
            <person name="Kumar R."/>
            <person name="Das P."/>
            <person name="Joshi C.G."/>
            <person name="Kumar D."/>
            <person name="Nagpure N.S."/>
            <person name="Pandey M."/>
            <person name="Agarwal S."/>
            <person name="Srivastava S."/>
            <person name="Singh M."/>
            <person name="Sahoo L."/>
            <person name="Jayasankar P."/>
            <person name="Meher P.K."/>
            <person name="Koringa P.G."/>
            <person name="Iquebal M.A."/>
            <person name="Das S.P."/>
            <person name="Bit A."/>
            <person name="Patnaik S."/>
            <person name="Patel N."/>
            <person name="Shah T.M."/>
            <person name="Hinsu A."/>
            <person name="Jena J.K."/>
        </authorList>
    </citation>
    <scope>NUCLEOTIDE SEQUENCE</scope>
    <source>
        <strain evidence="16">CIFAMagur01</strain>
        <tissue evidence="16">Testis</tissue>
    </source>
</reference>
<sequence>MSGWLRDGEVLEGQGSGQAPPHSPRIRTPTSGRKVRHSPDTAAIKSPENTMRKAKDLFRLCDKENKGFITKRDLQRLHGEVPLTPEQLESVFESLDRDRNGFLTPLEFHTGLGELVEECEEKDPAELKFTQVLIELGADKLLKDQWELCSLWCDLQKDRPEMLNVLEEILSHAVAHLQDALRERDNLEETLRRREEDHDRVVRSLYEDLENQLREEREKRLALDSARQGDKREQVLQELRMREQELEFTLTKQRELEARIKALCQDQTNTRGQNQRLQLVNADLREQLEESREELQKALNQLQIMQETLTDQQENKQRQVLKVSKNMQKERESLMRQLDLLRDMNKRLRDEKDAHQDQTRTPEVTKPLEKKGSIIGDYMLIKKPGSRQVSFVDQMRKSSPDVIAEAELTLSENKEKADSNCKSVKVSGPQRVFKIVFLGSSGVGKSSFIHHYCKGHFPNNMSTTVGMDFQVRSLVIDSTLIALQLWDTAGQERFHSITAQYYRKADGILVMYDVSQATSFMAVRDWLGQVQKNKADGACVMLLGNKMDMEIGGDLPEAECSAVASGLPFCAQEEQESRLGLLSAAELSLGLQSLSLSCWEQPWDYTERELPARPSSSENLLGLWPSPFSSALDTLQGFQRQGPLGGGDLLEYFPDLSRITESLSLLNSGSSSPVDSETSGISSGSDHLTSLQISSPVKFHLFDTQKEALLPSLEQREDPISPLAPSLPAVLEESLAKCWSRKSPWPSWSSQNAPEQTFSIEMKAQLHRQAAATNEATCTWAGQLPPRIYKNPIYSCKVFLGGVPWDVTESSLLNTFSVFGSLKVDWPDKDGKHSQCPPQGYVYLVFDLEKSVKALLQACSHHHLHPTDHLEYYYKISSKKIRCKVVQVIPWVVTDSSFVCSPSLRFFPSRTVFVGALHGMLTAEALAHIMTELFGEVVYAGLDTDKHKYPIGSGRVTFRNQKSYLKALTAAFVEIKTTKFSKKELFLKPADSLIHSSEPPKDVFGTAGEDPLSNLSGTNIKSASDSKGAASVEVDLFADPLSESGADKNSAALPKISEAPPKGDGITKSSATQPQNEVKKPENIFEEPPKDGTTKPAAGKKAPSSDLFGDDDGDDLFEEPLQASVKKPQVKETSKGQTDQSKNATTDLFSEDVIQVPPAAAAKPSMETSSKTNGLHSDEDDLFT</sequence>
<dbReference type="PRINTS" id="PR00449">
    <property type="entry name" value="RASTRNSFRMNG"/>
</dbReference>
<dbReference type="FunFam" id="3.30.70.330:FF:000054">
    <property type="entry name" value="Cytoplasmic polyadenylation element-binding protein 1"/>
    <property type="match status" value="1"/>
</dbReference>
<dbReference type="OrthoDB" id="10033548at2759"/>
<dbReference type="InterPro" id="IPR011992">
    <property type="entry name" value="EF-hand-dom_pair"/>
</dbReference>
<dbReference type="FunFam" id="3.30.70.330:FF:000086">
    <property type="entry name" value="Putative Cytoplasmic polyadenylation element-binding protein 1"/>
    <property type="match status" value="1"/>
</dbReference>
<dbReference type="Pfam" id="PF16368">
    <property type="entry name" value="CEBP1_N"/>
    <property type="match status" value="1"/>
</dbReference>
<dbReference type="InterPro" id="IPR000504">
    <property type="entry name" value="RRM_dom"/>
</dbReference>
<evidence type="ECO:0000259" key="14">
    <source>
        <dbReference type="PROSITE" id="PS50102"/>
    </source>
</evidence>
<evidence type="ECO:0000256" key="9">
    <source>
        <dbReference type="ARBA" id="ARBA00023288"/>
    </source>
</evidence>
<dbReference type="SMART" id="SM00054">
    <property type="entry name" value="EFh"/>
    <property type="match status" value="2"/>
</dbReference>
<dbReference type="CDD" id="cd12723">
    <property type="entry name" value="RRM1_CPEB1"/>
    <property type="match status" value="1"/>
</dbReference>
<keyword evidence="2" id="KW-0479">Metal-binding</keyword>
<dbReference type="GO" id="GO:0043022">
    <property type="term" value="F:ribosome binding"/>
    <property type="evidence" value="ECO:0007669"/>
    <property type="project" value="TreeGrafter"/>
</dbReference>
<dbReference type="AlphaFoldDB" id="A0A8J4V1L3"/>
<accession>A0A8J4V1L3</accession>
<proteinExistence type="inferred from homology"/>